<dbReference type="InterPro" id="IPR023635">
    <property type="entry name" value="Peptide_deformylase"/>
</dbReference>
<evidence type="ECO:0000256" key="1">
    <source>
        <dbReference type="ARBA" id="ARBA00010759"/>
    </source>
</evidence>
<feature type="binding site" evidence="6">
    <location>
        <position position="136"/>
    </location>
    <ligand>
        <name>Fe cation</name>
        <dbReference type="ChEBI" id="CHEBI:24875"/>
    </ligand>
</feature>
<evidence type="ECO:0000256" key="3">
    <source>
        <dbReference type="ARBA" id="ARBA00022801"/>
    </source>
</evidence>
<keyword evidence="4 6" id="KW-0648">Protein biosynthesis</keyword>
<dbReference type="CDD" id="cd00487">
    <property type="entry name" value="Pep_deformylase"/>
    <property type="match status" value="1"/>
</dbReference>
<dbReference type="NCBIfam" id="NF001159">
    <property type="entry name" value="PRK00150.1-3"/>
    <property type="match status" value="1"/>
</dbReference>
<evidence type="ECO:0000256" key="4">
    <source>
        <dbReference type="ARBA" id="ARBA00022917"/>
    </source>
</evidence>
<accession>A0A285D127</accession>
<dbReference type="GO" id="GO:0046872">
    <property type="term" value="F:metal ion binding"/>
    <property type="evidence" value="ECO:0007669"/>
    <property type="project" value="UniProtKB-KW"/>
</dbReference>
<dbReference type="Gene3D" id="3.90.45.10">
    <property type="entry name" value="Peptide deformylase"/>
    <property type="match status" value="1"/>
</dbReference>
<evidence type="ECO:0000256" key="6">
    <source>
        <dbReference type="HAMAP-Rule" id="MF_00163"/>
    </source>
</evidence>
<evidence type="ECO:0000256" key="5">
    <source>
        <dbReference type="ARBA" id="ARBA00023004"/>
    </source>
</evidence>
<proteinExistence type="inferred from homology"/>
<dbReference type="PRINTS" id="PR01576">
    <property type="entry name" value="PDEFORMYLASE"/>
</dbReference>
<protein>
    <recommendedName>
        <fullName evidence="6">Peptide deformylase</fullName>
        <shortName evidence="6">PDF</shortName>
        <ecNumber evidence="6">3.5.1.88</ecNumber>
    </recommendedName>
    <alternativeName>
        <fullName evidence="6">Polypeptide deformylase</fullName>
    </alternativeName>
</protein>
<evidence type="ECO:0000313" key="7">
    <source>
        <dbReference type="EMBL" id="SNX73537.1"/>
    </source>
</evidence>
<dbReference type="Proteomes" id="UP000219546">
    <property type="component" value="Unassembled WGS sequence"/>
</dbReference>
<dbReference type="PANTHER" id="PTHR10458">
    <property type="entry name" value="PEPTIDE DEFORMYLASE"/>
    <property type="match status" value="1"/>
</dbReference>
<dbReference type="AlphaFoldDB" id="A0A285D127"/>
<name>A0A285D127_9BACI</name>
<comment type="similarity">
    <text evidence="1 6">Belongs to the polypeptide deformylase family.</text>
</comment>
<gene>
    <name evidence="6" type="primary">def</name>
    <name evidence="7" type="ORF">SAMN05877753_107114</name>
</gene>
<dbReference type="FunFam" id="3.90.45.10:FF:000005">
    <property type="entry name" value="Peptide deformylase"/>
    <property type="match status" value="1"/>
</dbReference>
<dbReference type="RefSeq" id="WP_097159536.1">
    <property type="nucleotide sequence ID" value="NZ_JBEPMQ010000007.1"/>
</dbReference>
<dbReference type="EMBL" id="OAOP01000007">
    <property type="protein sequence ID" value="SNX73537.1"/>
    <property type="molecule type" value="Genomic_DNA"/>
</dbReference>
<dbReference type="GO" id="GO:0042586">
    <property type="term" value="F:peptide deformylase activity"/>
    <property type="evidence" value="ECO:0007669"/>
    <property type="project" value="UniProtKB-UniRule"/>
</dbReference>
<keyword evidence="3 6" id="KW-0378">Hydrolase</keyword>
<organism evidence="7 8">
    <name type="scientific">Bacillus oleivorans</name>
    <dbReference type="NCBI Taxonomy" id="1448271"/>
    <lineage>
        <taxon>Bacteria</taxon>
        <taxon>Bacillati</taxon>
        <taxon>Bacillota</taxon>
        <taxon>Bacilli</taxon>
        <taxon>Bacillales</taxon>
        <taxon>Bacillaceae</taxon>
        <taxon>Bacillus</taxon>
    </lineage>
</organism>
<dbReference type="NCBIfam" id="TIGR00079">
    <property type="entry name" value="pept_deformyl"/>
    <property type="match status" value="1"/>
</dbReference>
<evidence type="ECO:0000256" key="2">
    <source>
        <dbReference type="ARBA" id="ARBA00022723"/>
    </source>
</evidence>
<dbReference type="PANTHER" id="PTHR10458:SF22">
    <property type="entry name" value="PEPTIDE DEFORMYLASE"/>
    <property type="match status" value="1"/>
</dbReference>
<dbReference type="GO" id="GO:0006412">
    <property type="term" value="P:translation"/>
    <property type="evidence" value="ECO:0007669"/>
    <property type="project" value="UniProtKB-UniRule"/>
</dbReference>
<comment type="function">
    <text evidence="6">Removes the formyl group from the N-terminal Met of newly synthesized proteins. Requires at least a dipeptide for an efficient rate of reaction. N-terminal L-methionine is a prerequisite for activity but the enzyme has broad specificity at other positions.</text>
</comment>
<keyword evidence="2 6" id="KW-0479">Metal-binding</keyword>
<dbReference type="InterPro" id="IPR036821">
    <property type="entry name" value="Peptide_deformylase_sf"/>
</dbReference>
<reference evidence="7 8" key="1">
    <citation type="submission" date="2017-08" db="EMBL/GenBank/DDBJ databases">
        <authorList>
            <person name="de Groot N.N."/>
        </authorList>
    </citation>
    <scope>NUCLEOTIDE SEQUENCE [LARGE SCALE GENOMIC DNA]</scope>
    <source>
        <strain evidence="7 8">JC228</strain>
    </source>
</reference>
<keyword evidence="5 6" id="KW-0408">Iron</keyword>
<evidence type="ECO:0000313" key="8">
    <source>
        <dbReference type="Proteomes" id="UP000219546"/>
    </source>
</evidence>
<dbReference type="Pfam" id="PF01327">
    <property type="entry name" value="Pep_deformylase"/>
    <property type="match status" value="1"/>
</dbReference>
<dbReference type="SUPFAM" id="SSF56420">
    <property type="entry name" value="Peptide deformylase"/>
    <property type="match status" value="1"/>
</dbReference>
<comment type="cofactor">
    <cofactor evidence="6">
        <name>Fe(2+)</name>
        <dbReference type="ChEBI" id="CHEBI:29033"/>
    </cofactor>
    <text evidence="6">Binds 1 Fe(2+) ion.</text>
</comment>
<sequence>MTVKPIIMHPNPLLEQKCKRVDKFDSKLQRLIRNMFDTMYEADGVGLAGPQIGVLEQIAVVDADEEIGPIVLINPEIYDQTGEELGVEGCLSIPSVYGEVLRSESIKVKAVDVKGRPFDLNASGFVARAIQHEIDHLQGILFTSKVVRYVKEEELEELVEEGNE</sequence>
<dbReference type="HAMAP" id="MF_00163">
    <property type="entry name" value="Pep_deformylase"/>
    <property type="match status" value="1"/>
</dbReference>
<dbReference type="PIRSF" id="PIRSF004749">
    <property type="entry name" value="Pep_def"/>
    <property type="match status" value="1"/>
</dbReference>
<dbReference type="EC" id="3.5.1.88" evidence="6"/>
<feature type="binding site" evidence="6">
    <location>
        <position position="90"/>
    </location>
    <ligand>
        <name>Fe cation</name>
        <dbReference type="ChEBI" id="CHEBI:24875"/>
    </ligand>
</feature>
<feature type="active site" evidence="6">
    <location>
        <position position="133"/>
    </location>
</feature>
<comment type="catalytic activity">
    <reaction evidence="6">
        <text>N-terminal N-formyl-L-methionyl-[peptide] + H2O = N-terminal L-methionyl-[peptide] + formate</text>
        <dbReference type="Rhea" id="RHEA:24420"/>
        <dbReference type="Rhea" id="RHEA-COMP:10639"/>
        <dbReference type="Rhea" id="RHEA-COMP:10640"/>
        <dbReference type="ChEBI" id="CHEBI:15377"/>
        <dbReference type="ChEBI" id="CHEBI:15740"/>
        <dbReference type="ChEBI" id="CHEBI:49298"/>
        <dbReference type="ChEBI" id="CHEBI:64731"/>
        <dbReference type="EC" id="3.5.1.88"/>
    </reaction>
</comment>
<keyword evidence="8" id="KW-1185">Reference proteome</keyword>
<feature type="binding site" evidence="6">
    <location>
        <position position="132"/>
    </location>
    <ligand>
        <name>Fe cation</name>
        <dbReference type="ChEBI" id="CHEBI:24875"/>
    </ligand>
</feature>
<dbReference type="OrthoDB" id="9784988at2"/>